<comment type="caution">
    <text evidence="1">The sequence shown here is derived from an EMBL/GenBank/DDBJ whole genome shotgun (WGS) entry which is preliminary data.</text>
</comment>
<dbReference type="EMBL" id="JBHMCG010000097">
    <property type="protein sequence ID" value="MFB9574760.1"/>
    <property type="molecule type" value="Genomic_DNA"/>
</dbReference>
<sequence length="58" mass="6290">MATDAWRVEAGRVRAAQSSTFDAPDRFPPGTATPDGVLVMRNVTARRRPLPAPAAARW</sequence>
<keyword evidence="2" id="KW-1185">Reference proteome</keyword>
<proteinExistence type="predicted"/>
<accession>A0ABV5RA67</accession>
<dbReference type="Proteomes" id="UP001589710">
    <property type="component" value="Unassembled WGS sequence"/>
</dbReference>
<reference evidence="1 2" key="1">
    <citation type="submission" date="2024-09" db="EMBL/GenBank/DDBJ databases">
        <authorList>
            <person name="Sun Q."/>
            <person name="Mori K."/>
        </authorList>
    </citation>
    <scope>NUCLEOTIDE SEQUENCE [LARGE SCALE GENOMIC DNA]</scope>
    <source>
        <strain evidence="1 2">JCM 3331</strain>
    </source>
</reference>
<name>A0ABV5RA67_9ACTN</name>
<gene>
    <name evidence="1" type="ORF">ACFFTL_21325</name>
</gene>
<organism evidence="1 2">
    <name type="scientific">Streptomyces yanii</name>
    <dbReference type="NCBI Taxonomy" id="78510"/>
    <lineage>
        <taxon>Bacteria</taxon>
        <taxon>Bacillati</taxon>
        <taxon>Actinomycetota</taxon>
        <taxon>Actinomycetes</taxon>
        <taxon>Kitasatosporales</taxon>
        <taxon>Streptomycetaceae</taxon>
        <taxon>Streptomyces</taxon>
    </lineage>
</organism>
<evidence type="ECO:0000313" key="2">
    <source>
        <dbReference type="Proteomes" id="UP001589710"/>
    </source>
</evidence>
<dbReference type="RefSeq" id="WP_345518242.1">
    <property type="nucleotide sequence ID" value="NZ_BAAAXD010000045.1"/>
</dbReference>
<protein>
    <submittedName>
        <fullName evidence="1">Uncharacterized protein</fullName>
    </submittedName>
</protein>
<evidence type="ECO:0000313" key="1">
    <source>
        <dbReference type="EMBL" id="MFB9574760.1"/>
    </source>
</evidence>